<dbReference type="Gene3D" id="1.20.1070.10">
    <property type="entry name" value="Rhodopsin 7-helix transmembrane proteins"/>
    <property type="match status" value="1"/>
</dbReference>
<sequence length="403" mass="44368">MSNPDFERLDFYKNILSGCNLGPFCNNSQLTFCNASNSSGTDIVDDGSPWLRILVSVVYFIVATAGVLGNLLVMFLLYSTHTIATGTINFFVFNLALAHLLFSLALPFWAVEVALDYSWPFDSATCKAVSLLTGLNVFASCFFLTAMSLTRYCSVATALKPSASLCSRSCTFPVATAFIWVGALIAAAPRAVFADLSYVGRDNDTACLLRFPDGTAWLGINQLLRVVLGFLLPYAIIILSYLLLLRFLCRHKLTGSRNSRRKTDISKSVAVVVLSFCACWFPYNVLTLWNVLIQLDVVDITTSFYVAQTYFFPLANCLAFTSSCFNPVIYCLVRKEYRAALNNLLFKVSMTIKSTVPYAINSEDGSGQAGPFAIPLNNIYSQTSQSDTRMYKPLSIPTVASPM</sequence>
<keyword evidence="4" id="KW-0297">G-protein coupled receptor</keyword>
<dbReference type="AlphaFoldDB" id="A0A2I4BA98"/>
<dbReference type="GO" id="GO:0019722">
    <property type="term" value="P:calcium-mediated signaling"/>
    <property type="evidence" value="ECO:0007669"/>
    <property type="project" value="TreeGrafter"/>
</dbReference>
<feature type="transmembrane region" description="Helical" evidence="10">
    <location>
        <begin position="90"/>
        <end position="109"/>
    </location>
</feature>
<dbReference type="PANTHER" id="PTHR10489:SF951">
    <property type="entry name" value="RELAXIN FAMILY PEPTIDE_INSL5 RECEPTOR 4"/>
    <property type="match status" value="1"/>
</dbReference>
<accession>A0A2I4BA98</accession>
<keyword evidence="5 10" id="KW-0472">Membrane</keyword>
<keyword evidence="8" id="KW-0325">Glycoprotein</keyword>
<evidence type="ECO:0000313" key="13">
    <source>
        <dbReference type="RefSeq" id="XP_013864642.1"/>
    </source>
</evidence>
<dbReference type="RefSeq" id="XP_013864642.1">
    <property type="nucleotide sequence ID" value="XM_014009188.1"/>
</dbReference>
<dbReference type="GO" id="GO:0009897">
    <property type="term" value="C:external side of plasma membrane"/>
    <property type="evidence" value="ECO:0007669"/>
    <property type="project" value="TreeGrafter"/>
</dbReference>
<evidence type="ECO:0000256" key="2">
    <source>
        <dbReference type="ARBA" id="ARBA00022692"/>
    </source>
</evidence>
<feature type="transmembrane region" description="Helical" evidence="10">
    <location>
        <begin position="170"/>
        <end position="188"/>
    </location>
</feature>
<dbReference type="GO" id="GO:0016493">
    <property type="term" value="F:C-C chemokine receptor activity"/>
    <property type="evidence" value="ECO:0007669"/>
    <property type="project" value="TreeGrafter"/>
</dbReference>
<feature type="transmembrane region" description="Helical" evidence="10">
    <location>
        <begin position="310"/>
        <end position="333"/>
    </location>
</feature>
<comment type="subcellular location">
    <subcellularLocation>
        <location evidence="1">Membrane</location>
        <topology evidence="1">Multi-pass membrane protein</topology>
    </subcellularLocation>
</comment>
<dbReference type="PROSITE" id="PS50262">
    <property type="entry name" value="G_PROTEIN_RECEP_F1_2"/>
    <property type="match status" value="1"/>
</dbReference>
<dbReference type="InterPro" id="IPR050119">
    <property type="entry name" value="CCR1-9-like"/>
</dbReference>
<dbReference type="STRING" id="52670.A0A2I4BA98"/>
<dbReference type="GO" id="GO:0019957">
    <property type="term" value="F:C-C chemokine binding"/>
    <property type="evidence" value="ECO:0007669"/>
    <property type="project" value="TreeGrafter"/>
</dbReference>
<evidence type="ECO:0000256" key="4">
    <source>
        <dbReference type="ARBA" id="ARBA00023040"/>
    </source>
</evidence>
<dbReference type="Proteomes" id="UP000192220">
    <property type="component" value="Unplaced"/>
</dbReference>
<gene>
    <name evidence="13" type="primary">LOC106518087</name>
</gene>
<evidence type="ECO:0000256" key="7">
    <source>
        <dbReference type="ARBA" id="ARBA00023170"/>
    </source>
</evidence>
<dbReference type="GO" id="GO:0060326">
    <property type="term" value="P:cell chemotaxis"/>
    <property type="evidence" value="ECO:0007669"/>
    <property type="project" value="TreeGrafter"/>
</dbReference>
<evidence type="ECO:0000256" key="10">
    <source>
        <dbReference type="SAM" id="Phobius"/>
    </source>
</evidence>
<dbReference type="GO" id="GO:0007204">
    <property type="term" value="P:positive regulation of cytosolic calcium ion concentration"/>
    <property type="evidence" value="ECO:0007669"/>
    <property type="project" value="TreeGrafter"/>
</dbReference>
<dbReference type="KEGG" id="alim:106518087"/>
<organism evidence="12 13">
    <name type="scientific">Austrofundulus limnaeus</name>
    <name type="common">Annual killifish</name>
    <dbReference type="NCBI Taxonomy" id="52670"/>
    <lineage>
        <taxon>Eukaryota</taxon>
        <taxon>Metazoa</taxon>
        <taxon>Chordata</taxon>
        <taxon>Craniata</taxon>
        <taxon>Vertebrata</taxon>
        <taxon>Euteleostomi</taxon>
        <taxon>Actinopterygii</taxon>
        <taxon>Neopterygii</taxon>
        <taxon>Teleostei</taxon>
        <taxon>Neoteleostei</taxon>
        <taxon>Acanthomorphata</taxon>
        <taxon>Ovalentaria</taxon>
        <taxon>Atherinomorphae</taxon>
        <taxon>Cyprinodontiformes</taxon>
        <taxon>Rivulidae</taxon>
        <taxon>Austrofundulus</taxon>
    </lineage>
</organism>
<dbReference type="InterPro" id="IPR017452">
    <property type="entry name" value="GPCR_Rhodpsn_7TM"/>
</dbReference>
<feature type="transmembrane region" description="Helical" evidence="10">
    <location>
        <begin position="226"/>
        <end position="248"/>
    </location>
</feature>
<proteinExistence type="predicted"/>
<dbReference type="InterPro" id="IPR000276">
    <property type="entry name" value="GPCR_Rhodpsn"/>
</dbReference>
<dbReference type="Pfam" id="PF00001">
    <property type="entry name" value="7tm_1"/>
    <property type="match status" value="1"/>
</dbReference>
<evidence type="ECO:0000256" key="1">
    <source>
        <dbReference type="ARBA" id="ARBA00004141"/>
    </source>
</evidence>
<name>A0A2I4BA98_AUSLI</name>
<dbReference type="OrthoDB" id="9936726at2759"/>
<dbReference type="GeneID" id="106518087"/>
<keyword evidence="3 10" id="KW-1133">Transmembrane helix</keyword>
<evidence type="ECO:0000259" key="11">
    <source>
        <dbReference type="PROSITE" id="PS50262"/>
    </source>
</evidence>
<protein>
    <submittedName>
        <fullName evidence="13">Relaxin-3 receptor 1</fullName>
    </submittedName>
</protein>
<evidence type="ECO:0000256" key="9">
    <source>
        <dbReference type="ARBA" id="ARBA00023224"/>
    </source>
</evidence>
<keyword evidence="7 13" id="KW-0675">Receptor</keyword>
<dbReference type="SUPFAM" id="SSF81321">
    <property type="entry name" value="Family A G protein-coupled receptor-like"/>
    <property type="match status" value="1"/>
</dbReference>
<dbReference type="InParanoid" id="A0A2I4BA98"/>
<dbReference type="PRINTS" id="PR00241">
    <property type="entry name" value="ANGIOTENSINR"/>
</dbReference>
<dbReference type="InterPro" id="IPR000248">
    <property type="entry name" value="ATII_rcpt"/>
</dbReference>
<evidence type="ECO:0000256" key="3">
    <source>
        <dbReference type="ARBA" id="ARBA00022989"/>
    </source>
</evidence>
<feature type="transmembrane region" description="Helical" evidence="10">
    <location>
        <begin position="269"/>
        <end position="290"/>
    </location>
</feature>
<dbReference type="GO" id="GO:0006955">
    <property type="term" value="P:immune response"/>
    <property type="evidence" value="ECO:0007669"/>
    <property type="project" value="TreeGrafter"/>
</dbReference>
<evidence type="ECO:0000256" key="5">
    <source>
        <dbReference type="ARBA" id="ARBA00023136"/>
    </source>
</evidence>
<keyword evidence="2 10" id="KW-0812">Transmembrane</keyword>
<evidence type="ECO:0000313" key="12">
    <source>
        <dbReference type="Proteomes" id="UP000192220"/>
    </source>
</evidence>
<dbReference type="FunFam" id="1.20.1070.10:FF:000618">
    <property type="entry name" value="Uncharacterized protein"/>
    <property type="match status" value="1"/>
</dbReference>
<evidence type="ECO:0000256" key="8">
    <source>
        <dbReference type="ARBA" id="ARBA00023180"/>
    </source>
</evidence>
<evidence type="ECO:0000256" key="6">
    <source>
        <dbReference type="ARBA" id="ARBA00023157"/>
    </source>
</evidence>
<keyword evidence="9" id="KW-0807">Transducer</keyword>
<dbReference type="PANTHER" id="PTHR10489">
    <property type="entry name" value="CELL ADHESION MOLECULE"/>
    <property type="match status" value="1"/>
</dbReference>
<keyword evidence="6" id="KW-1015">Disulfide bond</keyword>
<dbReference type="PRINTS" id="PR00237">
    <property type="entry name" value="GPCRRHODOPSN"/>
</dbReference>
<reference evidence="13" key="1">
    <citation type="submission" date="2025-08" db="UniProtKB">
        <authorList>
            <consortium name="RefSeq"/>
        </authorList>
    </citation>
    <scope>IDENTIFICATION</scope>
    <source>
        <strain evidence="13">Quisiro</strain>
        <tissue evidence="13">Liver</tissue>
    </source>
</reference>
<feature type="transmembrane region" description="Helical" evidence="10">
    <location>
        <begin position="129"/>
        <end position="149"/>
    </location>
</feature>
<feature type="domain" description="G-protein coupled receptors family 1 profile" evidence="11">
    <location>
        <begin position="69"/>
        <end position="330"/>
    </location>
</feature>
<feature type="transmembrane region" description="Helical" evidence="10">
    <location>
        <begin position="53"/>
        <end position="78"/>
    </location>
</feature>
<keyword evidence="12" id="KW-1185">Reference proteome</keyword>